<evidence type="ECO:0000256" key="9">
    <source>
        <dbReference type="ARBA" id="ARBA00022723"/>
    </source>
</evidence>
<dbReference type="Pfam" id="PF02875">
    <property type="entry name" value="Mur_ligase_C"/>
    <property type="match status" value="1"/>
</dbReference>
<dbReference type="InterPro" id="IPR001645">
    <property type="entry name" value="Folylpolyglutamate_synth"/>
</dbReference>
<dbReference type="Gene3D" id="3.90.190.20">
    <property type="entry name" value="Mur ligase, C-terminal domain"/>
    <property type="match status" value="1"/>
</dbReference>
<dbReference type="EMBL" id="JAUZQE010000026">
    <property type="protein sequence ID" value="MDR4126493.1"/>
    <property type="molecule type" value="Genomic_DNA"/>
</dbReference>
<evidence type="ECO:0000256" key="3">
    <source>
        <dbReference type="ARBA" id="ARBA00005150"/>
    </source>
</evidence>
<evidence type="ECO:0000313" key="25">
    <source>
        <dbReference type="Proteomes" id="UP001232156"/>
    </source>
</evidence>
<dbReference type="RefSeq" id="WP_347287277.1">
    <property type="nucleotide sequence ID" value="NZ_JAUZQE010000026.1"/>
</dbReference>
<dbReference type="PANTHER" id="PTHR11136">
    <property type="entry name" value="FOLYLPOLYGLUTAMATE SYNTHASE-RELATED"/>
    <property type="match status" value="1"/>
</dbReference>
<dbReference type="Gene3D" id="3.40.1190.10">
    <property type="entry name" value="Mur-like, catalytic domain"/>
    <property type="match status" value="1"/>
</dbReference>
<comment type="function">
    <text evidence="1">Functions in two distinct reactions of the de novo folate biosynthetic pathway. Catalyzes the addition of a glutamate residue to dihydropteroate (7,8-dihydropteroate or H2Pte) to form dihydrofolate (7,8-dihydrofolate monoglutamate or H2Pte-Glu). Also catalyzes successive additions of L-glutamate to tetrahydrofolate or 10-formyltetrahydrofolate or 5,10-methylenetetrahydrofolate, leading to folylpolyglutamate derivatives.</text>
</comment>
<evidence type="ECO:0000256" key="13">
    <source>
        <dbReference type="ARBA" id="ARBA00022909"/>
    </source>
</evidence>
<evidence type="ECO:0000256" key="19">
    <source>
        <dbReference type="ARBA" id="ARBA00049035"/>
    </source>
</evidence>
<dbReference type="InterPro" id="IPR036565">
    <property type="entry name" value="Mur-like_cat_sf"/>
</dbReference>
<dbReference type="PANTHER" id="PTHR11136:SF0">
    <property type="entry name" value="DIHYDROFOLATE SYNTHETASE-RELATED"/>
    <property type="match status" value="1"/>
</dbReference>
<keyword evidence="12" id="KW-0460">Magnesium</keyword>
<evidence type="ECO:0000256" key="17">
    <source>
        <dbReference type="ARBA" id="ARBA00047493"/>
    </source>
</evidence>
<comment type="pathway">
    <text evidence="2">Cofactor biosynthesis; tetrahydrofolate biosynthesis; 7,8-dihydrofolate from 2-amino-4-hydroxy-6-hydroxymethyl-7,8-dihydropteridine diphosphate and 4-aminobenzoate: step 2/2.</text>
</comment>
<evidence type="ECO:0000256" key="7">
    <source>
        <dbReference type="ARBA" id="ARBA00019357"/>
    </source>
</evidence>
<reference evidence="24 25" key="1">
    <citation type="submission" date="2023-08" db="EMBL/GenBank/DDBJ databases">
        <title>Alcaligenaceae gen. nov., a novel taxon isolated from the sludge of Yixing Pesticide Factory.</title>
        <authorList>
            <person name="Ruan L."/>
        </authorList>
    </citation>
    <scope>NUCLEOTIDE SEQUENCE [LARGE SCALE GENOMIC DNA]</scope>
    <source>
        <strain evidence="24 25">LG-2</strain>
    </source>
</reference>
<evidence type="ECO:0000256" key="10">
    <source>
        <dbReference type="ARBA" id="ARBA00022741"/>
    </source>
</evidence>
<dbReference type="GO" id="GO:0008841">
    <property type="term" value="F:dihydrofolate synthase activity"/>
    <property type="evidence" value="ECO:0007669"/>
    <property type="project" value="UniProtKB-EC"/>
</dbReference>
<proteinExistence type="inferred from homology"/>
<keyword evidence="9" id="KW-0479">Metal-binding</keyword>
<dbReference type="NCBIfam" id="TIGR01499">
    <property type="entry name" value="folC"/>
    <property type="match status" value="1"/>
</dbReference>
<evidence type="ECO:0000256" key="11">
    <source>
        <dbReference type="ARBA" id="ARBA00022840"/>
    </source>
</evidence>
<comment type="catalytic activity">
    <reaction evidence="18">
        <text>10-formyltetrahydrofolyl-(gamma-L-Glu)(n) + L-glutamate + ATP = 10-formyltetrahydrofolyl-(gamma-L-Glu)(n+1) + ADP + phosphate + H(+)</text>
        <dbReference type="Rhea" id="RHEA:51904"/>
        <dbReference type="Rhea" id="RHEA-COMP:13088"/>
        <dbReference type="Rhea" id="RHEA-COMP:14300"/>
        <dbReference type="ChEBI" id="CHEBI:15378"/>
        <dbReference type="ChEBI" id="CHEBI:29985"/>
        <dbReference type="ChEBI" id="CHEBI:30616"/>
        <dbReference type="ChEBI" id="CHEBI:43474"/>
        <dbReference type="ChEBI" id="CHEBI:134413"/>
        <dbReference type="ChEBI" id="CHEBI:456216"/>
        <dbReference type="EC" id="6.3.2.17"/>
    </reaction>
</comment>
<evidence type="ECO:0000256" key="2">
    <source>
        <dbReference type="ARBA" id="ARBA00004799"/>
    </source>
</evidence>
<dbReference type="InterPro" id="IPR036615">
    <property type="entry name" value="Mur_ligase_C_dom_sf"/>
</dbReference>
<keyword evidence="11" id="KW-0067">ATP-binding</keyword>
<sequence>MSTPTSVSPLAQWLSYLETLHPTAIDMGLARITEVAKRLNLQLPCVRITVGGTNGKGSTCAMLEAIYLAAGYKVGTYTSPHLVRYNERIRLNGEQADDASIVEQFARIDAARGDITLSYFEFSTLAAILLFEARGVDVAILEVGLGGRLDAVNIIDADCAIVTSVDIDHQQYLGSDREQIGWEKAHIFRRGRPAICSDPMPPQRLIDYAAGIGADLWLFGRDFNYSGDRLQWAYGGRSQRRASLAYPALRGANQLLNASAALAAIEALRSSLAVPQQAVRVGLSRVELPGRMDILPGLPAIVLDVAHNPHAAAALGQSLDAMQSYPATHAVVGMYADKDVEGVIRRMATRIDHWYCAGLEGERGLSAEKLAQIVRRVTGNGTPASASASATANDGMAPIVLPPQAQPAESSGPGVKPAARPVAQRRTVTVSEWPDPVEAFRAARKAASDNDRIVVFGSFSTVGPVLADLGREGV</sequence>
<keyword evidence="8 24" id="KW-0436">Ligase</keyword>
<evidence type="ECO:0000256" key="6">
    <source>
        <dbReference type="ARBA" id="ARBA00013025"/>
    </source>
</evidence>
<feature type="domain" description="Mur ligase C-terminal" evidence="22">
    <location>
        <begin position="290"/>
        <end position="379"/>
    </location>
</feature>
<comment type="caution">
    <text evidence="24">The sequence shown here is derived from an EMBL/GenBank/DDBJ whole genome shotgun (WGS) entry which is preliminary data.</text>
</comment>
<evidence type="ECO:0000259" key="23">
    <source>
        <dbReference type="Pfam" id="PF08245"/>
    </source>
</evidence>
<protein>
    <recommendedName>
        <fullName evidence="7">Dihydrofolate synthase/folylpolyglutamate synthase</fullName>
        <ecNumber evidence="5">6.3.2.12</ecNumber>
        <ecNumber evidence="6">6.3.2.17</ecNumber>
    </recommendedName>
    <alternativeName>
        <fullName evidence="16">Folylpoly-gamma-glutamate synthetase-dihydrofolate synthetase</fullName>
    </alternativeName>
    <alternativeName>
        <fullName evidence="14">Folylpolyglutamate synthetase</fullName>
    </alternativeName>
    <alternativeName>
        <fullName evidence="15">Tetrahydrofolylpolyglutamate synthase</fullName>
    </alternativeName>
</protein>
<evidence type="ECO:0000256" key="21">
    <source>
        <dbReference type="SAM" id="MobiDB-lite"/>
    </source>
</evidence>
<keyword evidence="13" id="KW-0289">Folate biosynthesis</keyword>
<evidence type="ECO:0000256" key="5">
    <source>
        <dbReference type="ARBA" id="ARBA00013023"/>
    </source>
</evidence>
<evidence type="ECO:0000313" key="24">
    <source>
        <dbReference type="EMBL" id="MDR4126493.1"/>
    </source>
</evidence>
<dbReference type="Pfam" id="PF08245">
    <property type="entry name" value="Mur_ligase_M"/>
    <property type="match status" value="1"/>
</dbReference>
<keyword evidence="25" id="KW-1185">Reference proteome</keyword>
<feature type="domain" description="Mur ligase central" evidence="23">
    <location>
        <begin position="50"/>
        <end position="264"/>
    </location>
</feature>
<organism evidence="24 25">
    <name type="scientific">Yanghanlia caeni</name>
    <dbReference type="NCBI Taxonomy" id="3064283"/>
    <lineage>
        <taxon>Bacteria</taxon>
        <taxon>Pseudomonadati</taxon>
        <taxon>Pseudomonadota</taxon>
        <taxon>Betaproteobacteria</taxon>
        <taxon>Burkholderiales</taxon>
        <taxon>Alcaligenaceae</taxon>
        <taxon>Yanghanlia</taxon>
    </lineage>
</organism>
<dbReference type="EC" id="6.3.2.12" evidence="5"/>
<evidence type="ECO:0000256" key="12">
    <source>
        <dbReference type="ARBA" id="ARBA00022842"/>
    </source>
</evidence>
<comment type="catalytic activity">
    <reaction evidence="19">
        <text>(6R)-5,10-methylenetetrahydrofolyl-(gamma-L-Glu)(n) + L-glutamate + ATP = (6R)-5,10-methylenetetrahydrofolyl-(gamma-L-Glu)(n+1) + ADP + phosphate + H(+)</text>
        <dbReference type="Rhea" id="RHEA:51912"/>
        <dbReference type="Rhea" id="RHEA-COMP:13257"/>
        <dbReference type="Rhea" id="RHEA-COMP:13258"/>
        <dbReference type="ChEBI" id="CHEBI:15378"/>
        <dbReference type="ChEBI" id="CHEBI:29985"/>
        <dbReference type="ChEBI" id="CHEBI:30616"/>
        <dbReference type="ChEBI" id="CHEBI:43474"/>
        <dbReference type="ChEBI" id="CHEBI:136572"/>
        <dbReference type="ChEBI" id="CHEBI:456216"/>
        <dbReference type="EC" id="6.3.2.17"/>
    </reaction>
</comment>
<dbReference type="SUPFAM" id="SSF53623">
    <property type="entry name" value="MurD-like peptide ligases, catalytic domain"/>
    <property type="match status" value="1"/>
</dbReference>
<dbReference type="SUPFAM" id="SSF53244">
    <property type="entry name" value="MurD-like peptide ligases, peptide-binding domain"/>
    <property type="match status" value="1"/>
</dbReference>
<dbReference type="InterPro" id="IPR013221">
    <property type="entry name" value="Mur_ligase_cen"/>
</dbReference>
<dbReference type="GO" id="GO:0004326">
    <property type="term" value="F:tetrahydrofolylpolyglutamate synthase activity"/>
    <property type="evidence" value="ECO:0007669"/>
    <property type="project" value="UniProtKB-EC"/>
</dbReference>
<evidence type="ECO:0000256" key="16">
    <source>
        <dbReference type="ARBA" id="ARBA00032510"/>
    </source>
</evidence>
<comment type="catalytic activity">
    <reaction evidence="20">
        <text>7,8-dihydropteroate + L-glutamate + ATP = 7,8-dihydrofolate + ADP + phosphate + H(+)</text>
        <dbReference type="Rhea" id="RHEA:23584"/>
        <dbReference type="ChEBI" id="CHEBI:15378"/>
        <dbReference type="ChEBI" id="CHEBI:17839"/>
        <dbReference type="ChEBI" id="CHEBI:29985"/>
        <dbReference type="ChEBI" id="CHEBI:30616"/>
        <dbReference type="ChEBI" id="CHEBI:43474"/>
        <dbReference type="ChEBI" id="CHEBI:57451"/>
        <dbReference type="ChEBI" id="CHEBI:456216"/>
        <dbReference type="EC" id="6.3.2.12"/>
    </reaction>
</comment>
<accession>A0ABU1D7R6</accession>
<evidence type="ECO:0000256" key="4">
    <source>
        <dbReference type="ARBA" id="ARBA00008276"/>
    </source>
</evidence>
<name>A0ABU1D7R6_9BURK</name>
<keyword evidence="10" id="KW-0547">Nucleotide-binding</keyword>
<comment type="pathway">
    <text evidence="3">Cofactor biosynthesis; tetrahydrofolylpolyglutamate biosynthesis.</text>
</comment>
<feature type="region of interest" description="Disordered" evidence="21">
    <location>
        <begin position="402"/>
        <end position="427"/>
    </location>
</feature>
<gene>
    <name evidence="24" type="primary">folC</name>
    <name evidence="24" type="ORF">Q8947_10930</name>
</gene>
<evidence type="ECO:0000256" key="8">
    <source>
        <dbReference type="ARBA" id="ARBA00022598"/>
    </source>
</evidence>
<evidence type="ECO:0000256" key="20">
    <source>
        <dbReference type="ARBA" id="ARBA00049161"/>
    </source>
</evidence>
<evidence type="ECO:0000256" key="14">
    <source>
        <dbReference type="ARBA" id="ARBA00030048"/>
    </source>
</evidence>
<comment type="similarity">
    <text evidence="4">Belongs to the folylpolyglutamate synthase family.</text>
</comment>
<dbReference type="NCBIfam" id="NF008101">
    <property type="entry name" value="PRK10846.1"/>
    <property type="match status" value="1"/>
</dbReference>
<dbReference type="EC" id="6.3.2.17" evidence="6"/>
<dbReference type="Proteomes" id="UP001232156">
    <property type="component" value="Unassembled WGS sequence"/>
</dbReference>
<comment type="catalytic activity">
    <reaction evidence="17">
        <text>(6S)-5,6,7,8-tetrahydrofolyl-(gamma-L-Glu)(n) + L-glutamate + ATP = (6S)-5,6,7,8-tetrahydrofolyl-(gamma-L-Glu)(n+1) + ADP + phosphate + H(+)</text>
        <dbReference type="Rhea" id="RHEA:10580"/>
        <dbReference type="Rhea" id="RHEA-COMP:14738"/>
        <dbReference type="Rhea" id="RHEA-COMP:14740"/>
        <dbReference type="ChEBI" id="CHEBI:15378"/>
        <dbReference type="ChEBI" id="CHEBI:29985"/>
        <dbReference type="ChEBI" id="CHEBI:30616"/>
        <dbReference type="ChEBI" id="CHEBI:43474"/>
        <dbReference type="ChEBI" id="CHEBI:141005"/>
        <dbReference type="ChEBI" id="CHEBI:456216"/>
        <dbReference type="EC" id="6.3.2.17"/>
    </reaction>
</comment>
<evidence type="ECO:0000256" key="15">
    <source>
        <dbReference type="ARBA" id="ARBA00030592"/>
    </source>
</evidence>
<evidence type="ECO:0000259" key="22">
    <source>
        <dbReference type="Pfam" id="PF02875"/>
    </source>
</evidence>
<evidence type="ECO:0000256" key="18">
    <source>
        <dbReference type="ARBA" id="ARBA00047808"/>
    </source>
</evidence>
<evidence type="ECO:0000256" key="1">
    <source>
        <dbReference type="ARBA" id="ARBA00002714"/>
    </source>
</evidence>
<dbReference type="InterPro" id="IPR004101">
    <property type="entry name" value="Mur_ligase_C"/>
</dbReference>
<dbReference type="PIRSF" id="PIRSF001563">
    <property type="entry name" value="Folylpolyglu_synth"/>
    <property type="match status" value="1"/>
</dbReference>